<gene>
    <name evidence="1" type="ORF">DPX16_1431</name>
</gene>
<accession>A0A3N0YKW3</accession>
<reference evidence="1 2" key="1">
    <citation type="submission" date="2018-10" db="EMBL/GenBank/DDBJ databases">
        <title>Genome assembly for a Yunnan-Guizhou Plateau 3E fish, Anabarilius grahami (Regan), and its evolutionary and genetic applications.</title>
        <authorList>
            <person name="Jiang W."/>
        </authorList>
    </citation>
    <scope>NUCLEOTIDE SEQUENCE [LARGE SCALE GENOMIC DNA]</scope>
    <source>
        <strain evidence="1">AG-KIZ</strain>
        <tissue evidence="1">Muscle</tissue>
    </source>
</reference>
<protein>
    <submittedName>
        <fullName evidence="1">Uncharacterized protein</fullName>
    </submittedName>
</protein>
<comment type="caution">
    <text evidence="1">The sequence shown here is derived from an EMBL/GenBank/DDBJ whole genome shotgun (WGS) entry which is preliminary data.</text>
</comment>
<dbReference type="AlphaFoldDB" id="A0A3N0YKW3"/>
<evidence type="ECO:0000313" key="1">
    <source>
        <dbReference type="EMBL" id="ROL46794.1"/>
    </source>
</evidence>
<evidence type="ECO:0000313" key="2">
    <source>
        <dbReference type="Proteomes" id="UP000281406"/>
    </source>
</evidence>
<dbReference type="Proteomes" id="UP000281406">
    <property type="component" value="Unassembled WGS sequence"/>
</dbReference>
<keyword evidence="2" id="KW-1185">Reference proteome</keyword>
<organism evidence="1 2">
    <name type="scientific">Anabarilius grahami</name>
    <name type="common">Kanglang fish</name>
    <name type="synonym">Barilius grahami</name>
    <dbReference type="NCBI Taxonomy" id="495550"/>
    <lineage>
        <taxon>Eukaryota</taxon>
        <taxon>Metazoa</taxon>
        <taxon>Chordata</taxon>
        <taxon>Craniata</taxon>
        <taxon>Vertebrata</taxon>
        <taxon>Euteleostomi</taxon>
        <taxon>Actinopterygii</taxon>
        <taxon>Neopterygii</taxon>
        <taxon>Teleostei</taxon>
        <taxon>Ostariophysi</taxon>
        <taxon>Cypriniformes</taxon>
        <taxon>Xenocyprididae</taxon>
        <taxon>Xenocypridinae</taxon>
        <taxon>Xenocypridinae incertae sedis</taxon>
        <taxon>Anabarilius</taxon>
    </lineage>
</organism>
<name>A0A3N0YKW3_ANAGA</name>
<dbReference type="EMBL" id="RJVU01036813">
    <property type="protein sequence ID" value="ROL46794.1"/>
    <property type="molecule type" value="Genomic_DNA"/>
</dbReference>
<sequence>MNAGKIYEKHLELVNAGAVPHLLVWGCLGVCSEEGHILRETITEFRRLTATCPIRPEISQRVQESKSYFLRSATNKMCFALTSPVATAMIDSCILKACLHGNKRDLLHMVTVEHPIIPSAPCGISLAVDHRSRADRSITLGV</sequence>
<proteinExistence type="predicted"/>